<evidence type="ECO:0000313" key="6">
    <source>
        <dbReference type="Proteomes" id="UP001592582"/>
    </source>
</evidence>
<dbReference type="InterPro" id="IPR036388">
    <property type="entry name" value="WH-like_DNA-bd_sf"/>
</dbReference>
<feature type="domain" description="HTH gntR-type" evidence="4">
    <location>
        <begin position="20"/>
        <end position="87"/>
    </location>
</feature>
<dbReference type="SUPFAM" id="SSF46785">
    <property type="entry name" value="Winged helix' DNA-binding domain"/>
    <property type="match status" value="1"/>
</dbReference>
<gene>
    <name evidence="5" type="ORF">ACEZDG_12715</name>
</gene>
<dbReference type="CDD" id="cd07377">
    <property type="entry name" value="WHTH_GntR"/>
    <property type="match status" value="1"/>
</dbReference>
<dbReference type="InterPro" id="IPR008920">
    <property type="entry name" value="TF_FadR/GntR_C"/>
</dbReference>
<dbReference type="Gene3D" id="1.10.10.10">
    <property type="entry name" value="Winged helix-like DNA-binding domain superfamily/Winged helix DNA-binding domain"/>
    <property type="match status" value="1"/>
</dbReference>
<protein>
    <submittedName>
        <fullName evidence="5">GntR family transcriptional regulator</fullName>
    </submittedName>
</protein>
<dbReference type="PROSITE" id="PS50949">
    <property type="entry name" value="HTH_GNTR"/>
    <property type="match status" value="1"/>
</dbReference>
<keyword evidence="3" id="KW-0804">Transcription</keyword>
<dbReference type="Pfam" id="PF07729">
    <property type="entry name" value="FCD"/>
    <property type="match status" value="1"/>
</dbReference>
<dbReference type="EMBL" id="JBHEZX010000005">
    <property type="protein sequence ID" value="MFC1410130.1"/>
    <property type="molecule type" value="Genomic_DNA"/>
</dbReference>
<evidence type="ECO:0000313" key="5">
    <source>
        <dbReference type="EMBL" id="MFC1410130.1"/>
    </source>
</evidence>
<comment type="caution">
    <text evidence="5">The sequence shown here is derived from an EMBL/GenBank/DDBJ whole genome shotgun (WGS) entry which is preliminary data.</text>
</comment>
<dbReference type="SMART" id="SM00895">
    <property type="entry name" value="FCD"/>
    <property type="match status" value="1"/>
</dbReference>
<evidence type="ECO:0000256" key="1">
    <source>
        <dbReference type="ARBA" id="ARBA00023015"/>
    </source>
</evidence>
<keyword evidence="6" id="KW-1185">Reference proteome</keyword>
<dbReference type="PANTHER" id="PTHR43537">
    <property type="entry name" value="TRANSCRIPTIONAL REGULATOR, GNTR FAMILY"/>
    <property type="match status" value="1"/>
</dbReference>
<evidence type="ECO:0000256" key="3">
    <source>
        <dbReference type="ARBA" id="ARBA00023163"/>
    </source>
</evidence>
<dbReference type="SUPFAM" id="SSF48008">
    <property type="entry name" value="GntR ligand-binding domain-like"/>
    <property type="match status" value="1"/>
</dbReference>
<organism evidence="5 6">
    <name type="scientific">Streptacidiphilus alkalitolerans</name>
    <dbReference type="NCBI Taxonomy" id="3342712"/>
    <lineage>
        <taxon>Bacteria</taxon>
        <taxon>Bacillati</taxon>
        <taxon>Actinomycetota</taxon>
        <taxon>Actinomycetes</taxon>
        <taxon>Kitasatosporales</taxon>
        <taxon>Streptomycetaceae</taxon>
        <taxon>Streptacidiphilus</taxon>
    </lineage>
</organism>
<dbReference type="Proteomes" id="UP001592582">
    <property type="component" value="Unassembled WGS sequence"/>
</dbReference>
<keyword evidence="1" id="KW-0805">Transcription regulation</keyword>
<dbReference type="RefSeq" id="WP_380507227.1">
    <property type="nucleotide sequence ID" value="NZ_JBHEZX010000005.1"/>
</dbReference>
<dbReference type="InterPro" id="IPR036390">
    <property type="entry name" value="WH_DNA-bd_sf"/>
</dbReference>
<sequence>MPPPSALTPPFAARAALKRSSLREQVAGALRDEMMAGRLPAGTHFTVKEIAELYGVSATPVREALVDLAAQDLLWMEHNRGFTVPKLAWADFVDIVEARTLVADGMFRRLGSRLAVIDRERIPSLQRRADAAVRAARAGQLDVLVGCDRRFWAELAELVGNRKLTGYLDWLRVQYWIFSAPHLRGRADLAAHCWSGHVELTERLVARDRSAVHRMLVDHSRESLRHMAELCGESAEDCLAGYEDLPAVPAQRAAPCETS</sequence>
<proteinExistence type="predicted"/>
<dbReference type="InterPro" id="IPR000524">
    <property type="entry name" value="Tscrpt_reg_HTH_GntR"/>
</dbReference>
<dbReference type="Pfam" id="PF00392">
    <property type="entry name" value="GntR"/>
    <property type="match status" value="1"/>
</dbReference>
<name>A0ABV6V8S6_9ACTN</name>
<evidence type="ECO:0000256" key="2">
    <source>
        <dbReference type="ARBA" id="ARBA00023125"/>
    </source>
</evidence>
<reference evidence="5 6" key="1">
    <citation type="submission" date="2024-09" db="EMBL/GenBank/DDBJ databases">
        <authorList>
            <person name="Lee S.D."/>
        </authorList>
    </citation>
    <scope>NUCLEOTIDE SEQUENCE [LARGE SCALE GENOMIC DNA]</scope>
    <source>
        <strain evidence="5 6">N1-1</strain>
    </source>
</reference>
<accession>A0ABV6V8S6</accession>
<keyword evidence="2" id="KW-0238">DNA-binding</keyword>
<evidence type="ECO:0000259" key="4">
    <source>
        <dbReference type="PROSITE" id="PS50949"/>
    </source>
</evidence>
<dbReference type="InterPro" id="IPR011711">
    <property type="entry name" value="GntR_C"/>
</dbReference>
<dbReference type="Gene3D" id="1.20.120.530">
    <property type="entry name" value="GntR ligand-binding domain-like"/>
    <property type="match status" value="1"/>
</dbReference>
<dbReference type="SMART" id="SM00345">
    <property type="entry name" value="HTH_GNTR"/>
    <property type="match status" value="1"/>
</dbReference>
<dbReference type="PANTHER" id="PTHR43537:SF45">
    <property type="entry name" value="GNTR FAMILY REGULATORY PROTEIN"/>
    <property type="match status" value="1"/>
</dbReference>